<dbReference type="GO" id="GO:0008270">
    <property type="term" value="F:zinc ion binding"/>
    <property type="evidence" value="ECO:0007669"/>
    <property type="project" value="UniProtKB-KW"/>
</dbReference>
<protein>
    <recommendedName>
        <fullName evidence="3">CCHC-type domain-containing protein</fullName>
    </recommendedName>
</protein>
<evidence type="ECO:0000313" key="5">
    <source>
        <dbReference type="Proteomes" id="UP001327560"/>
    </source>
</evidence>
<accession>A0AAQ3K6S5</accession>
<dbReference type="AlphaFoldDB" id="A0AAQ3K6S5"/>
<feature type="region of interest" description="Disordered" evidence="2">
    <location>
        <begin position="1"/>
        <end position="95"/>
    </location>
</feature>
<dbReference type="PANTHER" id="PTHR31286:SF99">
    <property type="entry name" value="DUF4283 DOMAIN-CONTAINING PROTEIN"/>
    <property type="match status" value="1"/>
</dbReference>
<sequence>MSGRRSATSGKREWIPLAGSSKSQILESKEPPDPGKETIGKGLMLDLGSDSQTRTSIPKSHSDVNLDAAIPSSGTSQQKDSNPMNQESNKGLTSKHLKKPVSWAALFKEASSLDDLIAAARSNWANSLYGKFYGLPLEYLNSEILMQIASAIDRPLKIDDITMKGNRAKFARVCILWDLRNTVPNGVWINCLGGRIWQAIAFENIPKLCFRCGKIGHLQEHCESSSIPPHTTSCSAPMGMAESGLSTDKKGTKNFASDVRMTEKDSEEIFELWQLVNRKKKNSKQRVAL</sequence>
<keyword evidence="1" id="KW-0862">Zinc</keyword>
<dbReference type="GO" id="GO:0003676">
    <property type="term" value="F:nucleic acid binding"/>
    <property type="evidence" value="ECO:0007669"/>
    <property type="project" value="InterPro"/>
</dbReference>
<dbReference type="EMBL" id="CP136892">
    <property type="protein sequence ID" value="WOL01793.1"/>
    <property type="molecule type" value="Genomic_DNA"/>
</dbReference>
<evidence type="ECO:0000259" key="3">
    <source>
        <dbReference type="PROSITE" id="PS50158"/>
    </source>
</evidence>
<name>A0AAQ3K6S5_9LILI</name>
<dbReference type="PROSITE" id="PS50158">
    <property type="entry name" value="ZF_CCHC"/>
    <property type="match status" value="1"/>
</dbReference>
<dbReference type="InterPro" id="IPR040256">
    <property type="entry name" value="At4g02000-like"/>
</dbReference>
<feature type="compositionally biased region" description="Basic and acidic residues" evidence="2">
    <location>
        <begin position="27"/>
        <end position="39"/>
    </location>
</feature>
<evidence type="ECO:0000256" key="1">
    <source>
        <dbReference type="PROSITE-ProRule" id="PRU00047"/>
    </source>
</evidence>
<keyword evidence="1" id="KW-0863">Zinc-finger</keyword>
<dbReference type="PANTHER" id="PTHR31286">
    <property type="entry name" value="GLYCINE-RICH CELL WALL STRUCTURAL PROTEIN 1.8-LIKE"/>
    <property type="match status" value="1"/>
</dbReference>
<organism evidence="4 5">
    <name type="scientific">Canna indica</name>
    <name type="common">Indian-shot</name>
    <dbReference type="NCBI Taxonomy" id="4628"/>
    <lineage>
        <taxon>Eukaryota</taxon>
        <taxon>Viridiplantae</taxon>
        <taxon>Streptophyta</taxon>
        <taxon>Embryophyta</taxon>
        <taxon>Tracheophyta</taxon>
        <taxon>Spermatophyta</taxon>
        <taxon>Magnoliopsida</taxon>
        <taxon>Liliopsida</taxon>
        <taxon>Zingiberales</taxon>
        <taxon>Cannaceae</taxon>
        <taxon>Canna</taxon>
    </lineage>
</organism>
<dbReference type="InterPro" id="IPR001878">
    <property type="entry name" value="Znf_CCHC"/>
</dbReference>
<feature type="compositionally biased region" description="Polar residues" evidence="2">
    <location>
        <begin position="72"/>
        <end position="92"/>
    </location>
</feature>
<gene>
    <name evidence="4" type="ORF">Cni_G10510</name>
</gene>
<reference evidence="4 5" key="1">
    <citation type="submission" date="2023-10" db="EMBL/GenBank/DDBJ databases">
        <title>Chromosome-scale genome assembly provides insights into flower coloration mechanisms of Canna indica.</title>
        <authorList>
            <person name="Li C."/>
        </authorList>
    </citation>
    <scope>NUCLEOTIDE SEQUENCE [LARGE SCALE GENOMIC DNA]</scope>
    <source>
        <tissue evidence="4">Flower</tissue>
    </source>
</reference>
<evidence type="ECO:0000313" key="4">
    <source>
        <dbReference type="EMBL" id="WOL01793.1"/>
    </source>
</evidence>
<feature type="compositionally biased region" description="Polar residues" evidence="2">
    <location>
        <begin position="49"/>
        <end position="59"/>
    </location>
</feature>
<keyword evidence="5" id="KW-1185">Reference proteome</keyword>
<proteinExistence type="predicted"/>
<keyword evidence="1" id="KW-0479">Metal-binding</keyword>
<evidence type="ECO:0000256" key="2">
    <source>
        <dbReference type="SAM" id="MobiDB-lite"/>
    </source>
</evidence>
<dbReference type="Proteomes" id="UP001327560">
    <property type="component" value="Chromosome 3"/>
</dbReference>
<feature type="domain" description="CCHC-type" evidence="3">
    <location>
        <begin position="209"/>
        <end position="224"/>
    </location>
</feature>